<dbReference type="InterPro" id="IPR045338">
    <property type="entry name" value="DUF6535"/>
</dbReference>
<keyword evidence="1" id="KW-1133">Transmembrane helix</keyword>
<evidence type="ECO:0000313" key="3">
    <source>
        <dbReference type="EMBL" id="KAI0299124.1"/>
    </source>
</evidence>
<dbReference type="EMBL" id="WTXG01000024">
    <property type="protein sequence ID" value="KAI0299124.1"/>
    <property type="molecule type" value="Genomic_DNA"/>
</dbReference>
<feature type="transmembrane region" description="Helical" evidence="1">
    <location>
        <begin position="23"/>
        <end position="43"/>
    </location>
</feature>
<dbReference type="AlphaFoldDB" id="A0AAD4QLH6"/>
<feature type="transmembrane region" description="Helical" evidence="1">
    <location>
        <begin position="138"/>
        <end position="159"/>
    </location>
</feature>
<evidence type="ECO:0000259" key="2">
    <source>
        <dbReference type="Pfam" id="PF20153"/>
    </source>
</evidence>
<proteinExistence type="predicted"/>
<comment type="caution">
    <text evidence="3">The sequence shown here is derived from an EMBL/GenBank/DDBJ whole genome shotgun (WGS) entry which is preliminary data.</text>
</comment>
<keyword evidence="1" id="KW-0472">Membrane</keyword>
<dbReference type="Pfam" id="PF20153">
    <property type="entry name" value="DUF6535"/>
    <property type="match status" value="2"/>
</dbReference>
<reference evidence="3" key="1">
    <citation type="journal article" date="2022" name="New Phytol.">
        <title>Evolutionary transition to the ectomycorrhizal habit in the genomes of a hyperdiverse lineage of mushroom-forming fungi.</title>
        <authorList>
            <person name="Looney B."/>
            <person name="Miyauchi S."/>
            <person name="Morin E."/>
            <person name="Drula E."/>
            <person name="Courty P.E."/>
            <person name="Kohler A."/>
            <person name="Kuo A."/>
            <person name="LaButti K."/>
            <person name="Pangilinan J."/>
            <person name="Lipzen A."/>
            <person name="Riley R."/>
            <person name="Andreopoulos W."/>
            <person name="He G."/>
            <person name="Johnson J."/>
            <person name="Nolan M."/>
            <person name="Tritt A."/>
            <person name="Barry K.W."/>
            <person name="Grigoriev I.V."/>
            <person name="Nagy L.G."/>
            <person name="Hibbett D."/>
            <person name="Henrissat B."/>
            <person name="Matheny P.B."/>
            <person name="Labbe J."/>
            <person name="Martin F.M."/>
        </authorList>
    </citation>
    <scope>NUCLEOTIDE SEQUENCE</scope>
    <source>
        <strain evidence="3">BPL690</strain>
    </source>
</reference>
<evidence type="ECO:0000313" key="4">
    <source>
        <dbReference type="Proteomes" id="UP001203297"/>
    </source>
</evidence>
<sequence>MYVEMTADEDKKMAETWKADADGILVFTGLFSAAVAALIAVSIQDLKQNSQDTSAFYLANIYQLLANANGLMSPSLLHYPIHLNSLHLHPPSGSIHSAWARRYVKVTQPRYSPHKRARIRAFFAEGVDKLHLPWAVEALPTLIHLSLFLFFAGLVVFLFNVNHTVFKVVIPYYAPLSESAWFLYAGTLLVVFQILRWEGGEESAQKLSSEIDGRALIWTLESLDEDHELEQFFASIPGFCSSSLIPDPLKAFKGTNGEAMSQALMGLMHRTLTSNLVTESVRQRRIVICTKAMNVASLSINWAVLQLTVYRDWSGLLKSVEFGLFLKGVNYRSSYDAHFARCVISVIIASAKEYEDRWFELATYHFGITKGVLQSYIAHGDSIVLASLIDISRRTIHDYSQNGWSISAGGRSMALKSVSKFKIHGTLPGLQHDFCSLWNEVVLKAQNAKDDRLQSIAVFVLRHIRHAFIDIHEGTNAAPTAFSASTADENTVLLTQSSYPLCDIESHRHGISDSTSSISEVIAGSTENALDPSYPPTL</sequence>
<protein>
    <recommendedName>
        <fullName evidence="2">DUF6535 domain-containing protein</fullName>
    </recommendedName>
</protein>
<gene>
    <name evidence="3" type="ORF">B0F90DRAFT_1818239</name>
</gene>
<feature type="transmembrane region" description="Helical" evidence="1">
    <location>
        <begin position="179"/>
        <end position="197"/>
    </location>
</feature>
<dbReference type="Proteomes" id="UP001203297">
    <property type="component" value="Unassembled WGS sequence"/>
</dbReference>
<feature type="domain" description="DUF6535" evidence="2">
    <location>
        <begin position="96"/>
        <end position="160"/>
    </location>
</feature>
<feature type="domain" description="DUF6535" evidence="2">
    <location>
        <begin position="2"/>
        <end position="72"/>
    </location>
</feature>
<organism evidence="3 4">
    <name type="scientific">Multifurca ochricompacta</name>
    <dbReference type="NCBI Taxonomy" id="376703"/>
    <lineage>
        <taxon>Eukaryota</taxon>
        <taxon>Fungi</taxon>
        <taxon>Dikarya</taxon>
        <taxon>Basidiomycota</taxon>
        <taxon>Agaricomycotina</taxon>
        <taxon>Agaricomycetes</taxon>
        <taxon>Russulales</taxon>
        <taxon>Russulaceae</taxon>
        <taxon>Multifurca</taxon>
    </lineage>
</organism>
<accession>A0AAD4QLH6</accession>
<keyword evidence="1" id="KW-0812">Transmembrane</keyword>
<keyword evidence="4" id="KW-1185">Reference proteome</keyword>
<evidence type="ECO:0000256" key="1">
    <source>
        <dbReference type="SAM" id="Phobius"/>
    </source>
</evidence>
<name>A0AAD4QLH6_9AGAM</name>